<reference evidence="1 2" key="1">
    <citation type="journal article" date="2015" name="Genome Biol. Evol.">
        <title>Characterization of Three Mycobacterium spp. with Potential Use in Bioremediation by Genome Sequencing and Comparative Genomics.</title>
        <authorList>
            <person name="Das S."/>
            <person name="Pettersson B.M."/>
            <person name="Behra P.R."/>
            <person name="Ramesh M."/>
            <person name="Dasgupta S."/>
            <person name="Bhattacharya A."/>
            <person name="Kirsebom L.A."/>
        </authorList>
    </citation>
    <scope>NUCLEOTIDE SEQUENCE [LARGE SCALE GENOMIC DNA]</scope>
    <source>
        <strain evidence="1 2">DSM 43826</strain>
    </source>
</reference>
<gene>
    <name evidence="1" type="ORF">MCHLDSM_05942</name>
</gene>
<comment type="caution">
    <text evidence="1">The sequence shown here is derived from an EMBL/GenBank/DDBJ whole genome shotgun (WGS) entry which is preliminary data.</text>
</comment>
<protein>
    <submittedName>
        <fullName evidence="1">Uncharacterized protein</fullName>
    </submittedName>
</protein>
<keyword evidence="2" id="KW-1185">Reference proteome</keyword>
<dbReference type="RefSeq" id="WP_048473075.1">
    <property type="nucleotide sequence ID" value="NZ_JYNL01000065.1"/>
</dbReference>
<dbReference type="AlphaFoldDB" id="A0A0J6VFP0"/>
<dbReference type="EMBL" id="JYNL01000065">
    <property type="protein sequence ID" value="KMO69830.1"/>
    <property type="molecule type" value="Genomic_DNA"/>
</dbReference>
<evidence type="ECO:0000313" key="2">
    <source>
        <dbReference type="Proteomes" id="UP000036513"/>
    </source>
</evidence>
<proteinExistence type="predicted"/>
<dbReference type="STRING" id="37916.MCHLDSM_05942"/>
<organism evidence="1 2">
    <name type="scientific">Mycolicibacterium chlorophenolicum</name>
    <dbReference type="NCBI Taxonomy" id="37916"/>
    <lineage>
        <taxon>Bacteria</taxon>
        <taxon>Bacillati</taxon>
        <taxon>Actinomycetota</taxon>
        <taxon>Actinomycetes</taxon>
        <taxon>Mycobacteriales</taxon>
        <taxon>Mycobacteriaceae</taxon>
        <taxon>Mycolicibacterium</taxon>
    </lineage>
</organism>
<dbReference type="Proteomes" id="UP000036513">
    <property type="component" value="Unassembled WGS sequence"/>
</dbReference>
<dbReference type="PATRIC" id="fig|37916.4.peg.5963"/>
<sequence>MDYPHPEDLWEPRDHTAGPADCIKPKAKVQVRDGLKWITYPDEIRRSRKTIPVIVEMPENAATKSCHEGRHHQCTHRRGARHEGGVWLKVTKPAFIWRCGCLCHAHPERIGLLF</sequence>
<evidence type="ECO:0000313" key="1">
    <source>
        <dbReference type="EMBL" id="KMO69830.1"/>
    </source>
</evidence>
<name>A0A0J6VFP0_9MYCO</name>
<accession>A0A0J6VFP0</accession>